<dbReference type="KEGG" id="sual:KDD17_02375"/>
<keyword evidence="1" id="KW-1133">Transmembrane helix</keyword>
<evidence type="ECO:0000313" key="2">
    <source>
        <dbReference type="EMBL" id="QUJ76927.1"/>
    </source>
</evidence>
<dbReference type="AlphaFoldDB" id="A0A975JEB7"/>
<dbReference type="RefSeq" id="WP_212705124.1">
    <property type="nucleotide sequence ID" value="NZ_CP073581.1"/>
</dbReference>
<gene>
    <name evidence="2" type="ORF">KDD17_02375</name>
</gene>
<keyword evidence="1" id="KW-0812">Transmembrane</keyword>
<organism evidence="2 3">
    <name type="scientific">Sulfitobacter albidus</name>
    <dbReference type="NCBI Taxonomy" id="2829501"/>
    <lineage>
        <taxon>Bacteria</taxon>
        <taxon>Pseudomonadati</taxon>
        <taxon>Pseudomonadota</taxon>
        <taxon>Alphaproteobacteria</taxon>
        <taxon>Rhodobacterales</taxon>
        <taxon>Roseobacteraceae</taxon>
        <taxon>Sulfitobacter</taxon>
    </lineage>
</organism>
<keyword evidence="3" id="KW-1185">Reference proteome</keyword>
<keyword evidence="1" id="KW-0472">Membrane</keyword>
<name>A0A975JEB7_9RHOB</name>
<evidence type="ECO:0000313" key="3">
    <source>
        <dbReference type="Proteomes" id="UP000683291"/>
    </source>
</evidence>
<proteinExistence type="predicted"/>
<feature type="transmembrane region" description="Helical" evidence="1">
    <location>
        <begin position="55"/>
        <end position="76"/>
    </location>
</feature>
<feature type="transmembrane region" description="Helical" evidence="1">
    <location>
        <begin position="88"/>
        <end position="117"/>
    </location>
</feature>
<sequence length="126" mass="13003">MLVLVHISGVLAEPAPSAAVQIGEIAGEIRRNAWRSLIGLPSPPPPVTETATSGGMALVGAMIGVIALVLAAISGVRREGWRLATYGASLGVAAILCHILWWVALLIVGAMLLTAIIENMGEIFGL</sequence>
<evidence type="ECO:0000256" key="1">
    <source>
        <dbReference type="SAM" id="Phobius"/>
    </source>
</evidence>
<accession>A0A975JEB7</accession>
<reference evidence="2" key="1">
    <citation type="submission" date="2021-04" db="EMBL/GenBank/DDBJ databases">
        <title>Complete genome sequence for Sulfitobacter sp. strain JK7-1.</title>
        <authorList>
            <person name="Park S.-J."/>
        </authorList>
    </citation>
    <scope>NUCLEOTIDE SEQUENCE</scope>
    <source>
        <strain evidence="2">JK7-1</strain>
    </source>
</reference>
<dbReference type="Proteomes" id="UP000683291">
    <property type="component" value="Chromosome 1"/>
</dbReference>
<dbReference type="EMBL" id="CP073581">
    <property type="protein sequence ID" value="QUJ76927.1"/>
    <property type="molecule type" value="Genomic_DNA"/>
</dbReference>
<protein>
    <submittedName>
        <fullName evidence="2">Uncharacterized protein</fullName>
    </submittedName>
</protein>